<dbReference type="InterPro" id="IPR018905">
    <property type="entry name" value="A-galactase_NEW3"/>
</dbReference>
<evidence type="ECO:0008006" key="8">
    <source>
        <dbReference type="Google" id="ProtNLM"/>
    </source>
</evidence>
<comment type="caution">
    <text evidence="6">The sequence shown here is derived from an EMBL/GenBank/DDBJ whole genome shotgun (WGS) entry which is preliminary data.</text>
</comment>
<accession>A0A9D2TKX5</accession>
<gene>
    <name evidence="6" type="ORF">H9698_08915</name>
</gene>
<name>A0A9D2TKX5_9FIRM</name>
<evidence type="ECO:0000259" key="4">
    <source>
        <dbReference type="Pfam" id="PF07705"/>
    </source>
</evidence>
<dbReference type="PANTHER" id="PTHR35902:SF3">
    <property type="entry name" value="NPCBM-ASSOCIATED, NEW3 DOMAIN OF ALPHA-GALACTOSIDASE"/>
    <property type="match status" value="1"/>
</dbReference>
<organism evidence="6 7">
    <name type="scientific">Candidatus Ruthenibacterium merdavium</name>
    <dbReference type="NCBI Taxonomy" id="2838752"/>
    <lineage>
        <taxon>Bacteria</taxon>
        <taxon>Bacillati</taxon>
        <taxon>Bacillota</taxon>
        <taxon>Clostridia</taxon>
        <taxon>Eubacteriales</taxon>
        <taxon>Oscillospiraceae</taxon>
        <taxon>Ruthenibacterium</taxon>
    </lineage>
</organism>
<feature type="transmembrane region" description="Helical" evidence="2">
    <location>
        <begin position="445"/>
        <end position="466"/>
    </location>
</feature>
<dbReference type="Pfam" id="PF10633">
    <property type="entry name" value="NPCBM_assoc"/>
    <property type="match status" value="1"/>
</dbReference>
<feature type="domain" description="Alpha-galactosidase NEW3" evidence="5">
    <location>
        <begin position="211"/>
        <end position="289"/>
    </location>
</feature>
<keyword evidence="2" id="KW-0812">Transmembrane</keyword>
<keyword evidence="3" id="KW-0732">Signal</keyword>
<evidence type="ECO:0000256" key="2">
    <source>
        <dbReference type="SAM" id="Phobius"/>
    </source>
</evidence>
<dbReference type="Proteomes" id="UP000823918">
    <property type="component" value="Unassembled WGS sequence"/>
</dbReference>
<evidence type="ECO:0000256" key="1">
    <source>
        <dbReference type="SAM" id="MobiDB-lite"/>
    </source>
</evidence>
<keyword evidence="2" id="KW-0472">Membrane</keyword>
<feature type="domain" description="CARDB" evidence="4">
    <location>
        <begin position="315"/>
        <end position="402"/>
    </location>
</feature>
<feature type="signal peptide" evidence="3">
    <location>
        <begin position="1"/>
        <end position="32"/>
    </location>
</feature>
<dbReference type="Pfam" id="PF07705">
    <property type="entry name" value="CARDB"/>
    <property type="match status" value="1"/>
</dbReference>
<protein>
    <recommendedName>
        <fullName evidence="8">Alpha-galactosidase NEW3 domain-containing protein</fullName>
    </recommendedName>
</protein>
<proteinExistence type="predicted"/>
<keyword evidence="2" id="KW-1133">Transmembrane helix</keyword>
<feature type="compositionally biased region" description="Low complexity" evidence="1">
    <location>
        <begin position="33"/>
        <end position="56"/>
    </location>
</feature>
<evidence type="ECO:0000313" key="7">
    <source>
        <dbReference type="Proteomes" id="UP000823918"/>
    </source>
</evidence>
<reference evidence="6" key="2">
    <citation type="submission" date="2021-04" db="EMBL/GenBank/DDBJ databases">
        <authorList>
            <person name="Gilroy R."/>
        </authorList>
    </citation>
    <scope>NUCLEOTIDE SEQUENCE</scope>
    <source>
        <strain evidence="6">5933</strain>
    </source>
</reference>
<feature type="chain" id="PRO_5039490052" description="Alpha-galactosidase NEW3 domain-containing protein" evidence="3">
    <location>
        <begin position="33"/>
        <end position="486"/>
    </location>
</feature>
<evidence type="ECO:0000256" key="3">
    <source>
        <dbReference type="SAM" id="SignalP"/>
    </source>
</evidence>
<dbReference type="PANTHER" id="PTHR35902">
    <property type="entry name" value="S-LAYER DOMAIN-LIKE PROTEIN-RELATED"/>
    <property type="match status" value="1"/>
</dbReference>
<dbReference type="AlphaFoldDB" id="A0A9D2TKX5"/>
<sequence length="486" mass="51202">MFRLKKGTVQKAAASAMAVVMLLSGINVFATAASTSTPPSNSTSTPTSESTPNTTPDVLGSPYITAYTVTDAAGNEKQTIAEGEKCRIIVAVVDPRITSESQLVLADGRPLEANIKVVSTNTFATPSLGDIYTTTFNMTSSGLQYSIVLNDITYLGGNSNELVLDLAYNDIQRPLVKLSQGISQCGTGTGQDAGKAPALIVKSASYGQGQVTAGEQFTLSAEILLSGNKNGAENVAVSLTLPEEITVVSGSSYQFIGNMKANTTANVQFQLTASAVAKAGSYNISIDVTGNAQSDGTALSGKMPVTVPVIQPDRFEISRAEIPENMVMGEESYGNIALINKGKGSVYNVEAKLEGEGFTVDEGASKFIGNINSGTQSTQDFSITPTQTGTISMQLVVSYEDESANIKTVTKDFTITVDEMTPTDPGMDMGMVDIPVEEPSQGMPVFAWVIIGALLIAIAVTVAIIIKKKRDKKRTAKLMEDDDEDI</sequence>
<dbReference type="EMBL" id="DWWA01000046">
    <property type="protein sequence ID" value="HJC72896.1"/>
    <property type="molecule type" value="Genomic_DNA"/>
</dbReference>
<evidence type="ECO:0000259" key="5">
    <source>
        <dbReference type="Pfam" id="PF10633"/>
    </source>
</evidence>
<dbReference type="InterPro" id="IPR011635">
    <property type="entry name" value="CARDB"/>
</dbReference>
<dbReference type="Gene3D" id="2.60.40.10">
    <property type="entry name" value="Immunoglobulins"/>
    <property type="match status" value="2"/>
</dbReference>
<evidence type="ECO:0000313" key="6">
    <source>
        <dbReference type="EMBL" id="HJC72896.1"/>
    </source>
</evidence>
<dbReference type="InterPro" id="IPR013783">
    <property type="entry name" value="Ig-like_fold"/>
</dbReference>
<reference evidence="6" key="1">
    <citation type="journal article" date="2021" name="PeerJ">
        <title>Extensive microbial diversity within the chicken gut microbiome revealed by metagenomics and culture.</title>
        <authorList>
            <person name="Gilroy R."/>
            <person name="Ravi A."/>
            <person name="Getino M."/>
            <person name="Pursley I."/>
            <person name="Horton D.L."/>
            <person name="Alikhan N.F."/>
            <person name="Baker D."/>
            <person name="Gharbi K."/>
            <person name="Hall N."/>
            <person name="Watson M."/>
            <person name="Adriaenssens E.M."/>
            <person name="Foster-Nyarko E."/>
            <person name="Jarju S."/>
            <person name="Secka A."/>
            <person name="Antonio M."/>
            <person name="Oren A."/>
            <person name="Chaudhuri R.R."/>
            <person name="La Ragione R."/>
            <person name="Hildebrand F."/>
            <person name="Pallen M.J."/>
        </authorList>
    </citation>
    <scope>NUCLEOTIDE SEQUENCE</scope>
    <source>
        <strain evidence="6">5933</strain>
    </source>
</reference>
<feature type="region of interest" description="Disordered" evidence="1">
    <location>
        <begin position="33"/>
        <end position="59"/>
    </location>
</feature>